<keyword evidence="2" id="KW-1185">Reference proteome</keyword>
<dbReference type="Ensembl" id="ENSKMAT00000006665.1">
    <property type="protein sequence ID" value="ENSKMAP00000006557.1"/>
    <property type="gene ID" value="ENSKMAG00000004971.1"/>
</dbReference>
<dbReference type="InterPro" id="IPR013783">
    <property type="entry name" value="Ig-like_fold"/>
</dbReference>
<name>A0A3Q3EY83_KRYMA</name>
<dbReference type="STRING" id="37003.ENSKMAP00000006557"/>
<reference evidence="1" key="1">
    <citation type="submission" date="2025-08" db="UniProtKB">
        <authorList>
            <consortium name="Ensembl"/>
        </authorList>
    </citation>
    <scope>IDENTIFICATION</scope>
</reference>
<dbReference type="GeneTree" id="ENSGT00940000176074"/>
<reference evidence="1" key="2">
    <citation type="submission" date="2025-09" db="UniProtKB">
        <authorList>
            <consortium name="Ensembl"/>
        </authorList>
    </citation>
    <scope>IDENTIFICATION</scope>
</reference>
<dbReference type="Gene3D" id="2.60.40.10">
    <property type="entry name" value="Immunoglobulins"/>
    <property type="match status" value="1"/>
</dbReference>
<protein>
    <recommendedName>
        <fullName evidence="3">Fibronectin type-III domain-containing protein</fullName>
    </recommendedName>
</protein>
<dbReference type="Proteomes" id="UP000264800">
    <property type="component" value="Unplaced"/>
</dbReference>
<proteinExistence type="predicted"/>
<dbReference type="InterPro" id="IPR036116">
    <property type="entry name" value="FN3_sf"/>
</dbReference>
<evidence type="ECO:0000313" key="1">
    <source>
        <dbReference type="Ensembl" id="ENSKMAP00000006557.1"/>
    </source>
</evidence>
<sequence>WYHNVCKINSTLKSTQTLYFERSNNGPWLNPPECQQIPHTHCDLTFDLASNSDYIIQVRAQCRSQLSAWTGLQFNRKDTTLEQTHVVGDKLKTQTCEKKGNFSAAASLNAEGLQQQRFPRPFPENHSLFLCSWPAEPYSSSCTSCMVCSHQQQPMPVAALAAALPAASAAVGVVTRN</sequence>
<evidence type="ECO:0008006" key="3">
    <source>
        <dbReference type="Google" id="ProtNLM"/>
    </source>
</evidence>
<organism evidence="1 2">
    <name type="scientific">Kryptolebias marmoratus</name>
    <name type="common">Mangrove killifish</name>
    <name type="synonym">Rivulus marmoratus</name>
    <dbReference type="NCBI Taxonomy" id="37003"/>
    <lineage>
        <taxon>Eukaryota</taxon>
        <taxon>Metazoa</taxon>
        <taxon>Chordata</taxon>
        <taxon>Craniata</taxon>
        <taxon>Vertebrata</taxon>
        <taxon>Euteleostomi</taxon>
        <taxon>Actinopterygii</taxon>
        <taxon>Neopterygii</taxon>
        <taxon>Teleostei</taxon>
        <taxon>Neoteleostei</taxon>
        <taxon>Acanthomorphata</taxon>
        <taxon>Ovalentaria</taxon>
        <taxon>Atherinomorphae</taxon>
        <taxon>Cyprinodontiformes</taxon>
        <taxon>Rivulidae</taxon>
        <taxon>Kryptolebias</taxon>
    </lineage>
</organism>
<evidence type="ECO:0000313" key="2">
    <source>
        <dbReference type="Proteomes" id="UP000264800"/>
    </source>
</evidence>
<dbReference type="SUPFAM" id="SSF49265">
    <property type="entry name" value="Fibronectin type III"/>
    <property type="match status" value="1"/>
</dbReference>
<accession>A0A3Q3EY83</accession>
<dbReference type="AlphaFoldDB" id="A0A3Q3EY83"/>